<name>A0ABS2P6L9_9BACL</name>
<protein>
    <submittedName>
        <fullName evidence="1">Uncharacterized protein</fullName>
    </submittedName>
</protein>
<dbReference type="EMBL" id="JAFBEC010000001">
    <property type="protein sequence ID" value="MBM7631053.1"/>
    <property type="molecule type" value="Genomic_DNA"/>
</dbReference>
<dbReference type="RefSeq" id="WP_204695253.1">
    <property type="nucleotide sequence ID" value="NZ_JAFBEC010000001.1"/>
</dbReference>
<accession>A0ABS2P6L9</accession>
<evidence type="ECO:0000313" key="2">
    <source>
        <dbReference type="Proteomes" id="UP000741863"/>
    </source>
</evidence>
<evidence type="ECO:0000313" key="1">
    <source>
        <dbReference type="EMBL" id="MBM7631053.1"/>
    </source>
</evidence>
<comment type="caution">
    <text evidence="1">The sequence shown here is derived from an EMBL/GenBank/DDBJ whole genome shotgun (WGS) entry which is preliminary data.</text>
</comment>
<gene>
    <name evidence="1" type="ORF">JOD17_000144</name>
</gene>
<keyword evidence="2" id="KW-1185">Reference proteome</keyword>
<sequence>MKERKLRSLSIEFSVNYVDKLLIYYIIRKQSHFVEWSTIRKSRSLLLLFGFLLFGCQSESNVVQTDDETSEGYQKETDHSMTIESSFDQEDYYQIGTLFADFELPEEGRITEDEAREQLPDNYNFRENSIYYSNHLVFDKETKMVNDLRWLNFDRHDTNEIEPHGTQAIGFMMSIIEALNQHHYDVNGEFHEGKLKELNENEIQLINDEQFDQVSQMDVENGDLRGWGALLVTAQSVEYQLAKIEPYIQDYNKLAAWSKETREFFETGKEIGMQSDQRHEEAYPYFVEGTRNIEAMNEELPQRSPHKTDDLL</sequence>
<organism evidence="1 2">
    <name type="scientific">Geomicrobium sediminis</name>
    <dbReference type="NCBI Taxonomy" id="1347788"/>
    <lineage>
        <taxon>Bacteria</taxon>
        <taxon>Bacillati</taxon>
        <taxon>Bacillota</taxon>
        <taxon>Bacilli</taxon>
        <taxon>Bacillales</taxon>
        <taxon>Geomicrobium</taxon>
    </lineage>
</organism>
<reference evidence="1 2" key="1">
    <citation type="submission" date="2021-01" db="EMBL/GenBank/DDBJ databases">
        <title>Genomic Encyclopedia of Type Strains, Phase IV (KMG-IV): sequencing the most valuable type-strain genomes for metagenomic binning, comparative biology and taxonomic classification.</title>
        <authorList>
            <person name="Goeker M."/>
        </authorList>
    </citation>
    <scope>NUCLEOTIDE SEQUENCE [LARGE SCALE GENOMIC DNA]</scope>
    <source>
        <strain evidence="1 2">DSM 25540</strain>
    </source>
</reference>
<dbReference type="Proteomes" id="UP000741863">
    <property type="component" value="Unassembled WGS sequence"/>
</dbReference>
<proteinExistence type="predicted"/>